<feature type="non-terminal residue" evidence="1">
    <location>
        <position position="1"/>
    </location>
</feature>
<dbReference type="EMBL" id="UOFG01000093">
    <property type="protein sequence ID" value="VAW59718.1"/>
    <property type="molecule type" value="Genomic_DNA"/>
</dbReference>
<evidence type="ECO:0000313" key="1">
    <source>
        <dbReference type="EMBL" id="VAW59718.1"/>
    </source>
</evidence>
<organism evidence="1">
    <name type="scientific">hydrothermal vent metagenome</name>
    <dbReference type="NCBI Taxonomy" id="652676"/>
    <lineage>
        <taxon>unclassified sequences</taxon>
        <taxon>metagenomes</taxon>
        <taxon>ecological metagenomes</taxon>
    </lineage>
</organism>
<protein>
    <submittedName>
        <fullName evidence="1">Uncharacterized protein</fullName>
    </submittedName>
</protein>
<dbReference type="AlphaFoldDB" id="A0A3B0WUF8"/>
<reference evidence="1" key="1">
    <citation type="submission" date="2018-06" db="EMBL/GenBank/DDBJ databases">
        <authorList>
            <person name="Zhirakovskaya E."/>
        </authorList>
    </citation>
    <scope>NUCLEOTIDE SEQUENCE</scope>
</reference>
<sequence length="35" mass="3810">GLILVQPGITAQVVPVRPHGEAENVEFAHVQMIIF</sequence>
<gene>
    <name evidence="1" type="ORF">MNBD_GAMMA11-2087</name>
</gene>
<name>A0A3B0WUF8_9ZZZZ</name>
<proteinExistence type="predicted"/>
<accession>A0A3B0WUF8</accession>